<keyword evidence="5" id="KW-1185">Reference proteome</keyword>
<dbReference type="Proteomes" id="UP000198382">
    <property type="component" value="Unassembled WGS sequence"/>
</dbReference>
<feature type="domain" description="Sulfatase N-terminal" evidence="3">
    <location>
        <begin position="64"/>
        <end position="477"/>
    </location>
</feature>
<evidence type="ECO:0000259" key="3">
    <source>
        <dbReference type="Pfam" id="PF00884"/>
    </source>
</evidence>
<feature type="signal peptide" evidence="2">
    <location>
        <begin position="1"/>
        <end position="24"/>
    </location>
</feature>
<evidence type="ECO:0000313" key="4">
    <source>
        <dbReference type="EMBL" id="OXA76546.1"/>
    </source>
</evidence>
<organism evidence="4 5">
    <name type="scientific">Flavobacterium frigidimaris</name>
    <dbReference type="NCBI Taxonomy" id="262320"/>
    <lineage>
        <taxon>Bacteria</taxon>
        <taxon>Pseudomonadati</taxon>
        <taxon>Bacteroidota</taxon>
        <taxon>Flavobacteriia</taxon>
        <taxon>Flavobacteriales</taxon>
        <taxon>Flavobacteriaceae</taxon>
        <taxon>Flavobacterium</taxon>
    </lineage>
</organism>
<proteinExistence type="inferred from homology"/>
<dbReference type="InterPro" id="IPR000917">
    <property type="entry name" value="Sulfatase_N"/>
</dbReference>
<sequence>MKTKKIIRFMLVLFGTLFFTSLQAQNTGEKLPYDDPAFKGKIERTYDKSKQAWPELPSLPKGAPNVVVILLDDVGFGMAGTFGGPVPMPYLDKLADKGIKYNRFHTTAICSASRAALLTGRNHHVAGSGFLVEWATGFPSYDMMIPRKTATFAAALKYNGMNTAWFGKNHNTPDWETSAVGPFDRWPTGMGFDYFYGFNNGETDQYHPIIFENTTPVEQPKTPKEGYHFMTDMTDKAISWLQLQKSIAPDKPVFMYFAPGAVHAPHQVFKEWKDKFKGKFDQGWDKQREITFKRQKEMGIIPADAKLPARNPDIQEWDKLNADEKKLYLAMMENYAGYMAFADSETGRLLSAIDKLPDADNTLVFYIVGDNGASAEGGLEGTLNEIKALNGIQSSLKENLKEVDKLGEYGTTPHIPVGWAMAVNTPFQWCKQVASHFGGTRNPLVVSWPKVIKPDGIVRDQFLHIIDIAPTIMEATGTTFPDYVDGVKQVPLEGKSFMSTFTNAKAPELRTQQYFEIFDNKAMYKDGWIAAHQHTKPWRQDVAPGFENEVWQLYNINEDFTEATDLSKKYPEKLAELKKVWEEDAIKYKVFPLDDRGAARLSVPKPSPLGDRKSFTFYEGAIRIPETAAPNTKNKSWNMEAMVNTVDGKKDGVINALGGMDAGYVLYVKDGYPTFVYNYFGTETKITSTQKLPNGEASVKLDFDYPGGGAGKPSKVKISINNKEVGNGDIPATIPGRFGLDTFGIGEDTGSPVTRNYQVPFKFQGKIEEVNINLL</sequence>
<dbReference type="RefSeq" id="WP_074664051.1">
    <property type="nucleotide sequence ID" value="NZ_MUGV01000036.1"/>
</dbReference>
<dbReference type="SUPFAM" id="SSF53649">
    <property type="entry name" value="Alkaline phosphatase-like"/>
    <property type="match status" value="1"/>
</dbReference>
<gene>
    <name evidence="4" type="ORF">B0A65_18720</name>
</gene>
<keyword evidence="2" id="KW-0732">Signal</keyword>
<evidence type="ECO:0000256" key="2">
    <source>
        <dbReference type="SAM" id="SignalP"/>
    </source>
</evidence>
<dbReference type="SUPFAM" id="SSF49899">
    <property type="entry name" value="Concanavalin A-like lectins/glucanases"/>
    <property type="match status" value="1"/>
</dbReference>
<feature type="chain" id="PRO_5045893779" evidence="2">
    <location>
        <begin position="25"/>
        <end position="775"/>
    </location>
</feature>
<dbReference type="Pfam" id="PF00884">
    <property type="entry name" value="Sulfatase"/>
    <property type="match status" value="1"/>
</dbReference>
<dbReference type="EMBL" id="MUGV01000036">
    <property type="protein sequence ID" value="OXA76546.1"/>
    <property type="molecule type" value="Genomic_DNA"/>
</dbReference>
<dbReference type="InterPro" id="IPR050738">
    <property type="entry name" value="Sulfatase"/>
</dbReference>
<name>A0ABX4BLQ6_FLAFR</name>
<comment type="caution">
    <text evidence="4">The sequence shown here is derived from an EMBL/GenBank/DDBJ whole genome shotgun (WGS) entry which is preliminary data.</text>
</comment>
<accession>A0ABX4BLQ6</accession>
<dbReference type="PANTHER" id="PTHR42693">
    <property type="entry name" value="ARYLSULFATASE FAMILY MEMBER"/>
    <property type="match status" value="1"/>
</dbReference>
<protein>
    <submittedName>
        <fullName evidence="4">Arylsulfatase</fullName>
    </submittedName>
</protein>
<dbReference type="PANTHER" id="PTHR42693:SF43">
    <property type="entry name" value="BLL2667 PROTEIN"/>
    <property type="match status" value="1"/>
</dbReference>
<dbReference type="CDD" id="cd16025">
    <property type="entry name" value="PAS_like"/>
    <property type="match status" value="1"/>
</dbReference>
<evidence type="ECO:0000313" key="5">
    <source>
        <dbReference type="Proteomes" id="UP000198382"/>
    </source>
</evidence>
<dbReference type="Gene3D" id="3.30.1120.10">
    <property type="match status" value="1"/>
</dbReference>
<dbReference type="Gene3D" id="3.40.720.10">
    <property type="entry name" value="Alkaline Phosphatase, subunit A"/>
    <property type="match status" value="1"/>
</dbReference>
<dbReference type="InterPro" id="IPR013320">
    <property type="entry name" value="ConA-like_dom_sf"/>
</dbReference>
<dbReference type="InterPro" id="IPR017850">
    <property type="entry name" value="Alkaline_phosphatase_core_sf"/>
</dbReference>
<reference evidence="4 5" key="1">
    <citation type="submission" date="2016-11" db="EMBL/GenBank/DDBJ databases">
        <title>Whole genomes of Flavobacteriaceae.</title>
        <authorList>
            <person name="Stine C."/>
            <person name="Li C."/>
            <person name="Tadesse D."/>
        </authorList>
    </citation>
    <scope>NUCLEOTIDE SEQUENCE [LARGE SCALE GENOMIC DNA]</scope>
    <source>
        <strain evidence="4 5">DSM 15937</strain>
    </source>
</reference>
<comment type="similarity">
    <text evidence="1">Belongs to the sulfatase family.</text>
</comment>
<evidence type="ECO:0000256" key="1">
    <source>
        <dbReference type="ARBA" id="ARBA00008779"/>
    </source>
</evidence>